<protein>
    <recommendedName>
        <fullName evidence="2">Toxin</fullName>
    </recommendedName>
</protein>
<keyword evidence="1" id="KW-1277">Toxin-antitoxin system</keyword>
<dbReference type="Pfam" id="PF05016">
    <property type="entry name" value="ParE_toxin"/>
    <property type="match status" value="1"/>
</dbReference>
<dbReference type="InterPro" id="IPR035093">
    <property type="entry name" value="RelE/ParE_toxin_dom_sf"/>
</dbReference>
<reference evidence="3" key="1">
    <citation type="submission" date="2018-12" db="EMBL/GenBank/DDBJ databases">
        <authorList>
            <person name="Will S."/>
            <person name="Neumann-Schaal M."/>
            <person name="Henke P."/>
        </authorList>
    </citation>
    <scope>NUCLEOTIDE SEQUENCE</scope>
    <source>
        <strain evidence="3">PCC 7102</strain>
    </source>
</reference>
<evidence type="ECO:0000313" key="4">
    <source>
        <dbReference type="Proteomes" id="UP000271624"/>
    </source>
</evidence>
<proteinExistence type="inferred from homology"/>
<dbReference type="EMBL" id="RSCL01000012">
    <property type="protein sequence ID" value="RUT03963.1"/>
    <property type="molecule type" value="Genomic_DNA"/>
</dbReference>
<name>A0A3S1CBI4_9CYAN</name>
<reference evidence="3" key="2">
    <citation type="journal article" date="2019" name="Genome Biol. Evol.">
        <title>Day and night: Metabolic profiles and evolutionary relationships of six axenic non-marine cyanobacteria.</title>
        <authorList>
            <person name="Will S.E."/>
            <person name="Henke P."/>
            <person name="Boedeker C."/>
            <person name="Huang S."/>
            <person name="Brinkmann H."/>
            <person name="Rohde M."/>
            <person name="Jarek M."/>
            <person name="Friedl T."/>
            <person name="Seufert S."/>
            <person name="Schumacher M."/>
            <person name="Overmann J."/>
            <person name="Neumann-Schaal M."/>
            <person name="Petersen J."/>
        </authorList>
    </citation>
    <scope>NUCLEOTIDE SEQUENCE [LARGE SCALE GENOMIC DNA]</scope>
    <source>
        <strain evidence="3">PCC 7102</strain>
    </source>
</reference>
<comment type="similarity">
    <text evidence="2">Belongs to the RelE toxin family.</text>
</comment>
<dbReference type="RefSeq" id="WP_127083226.1">
    <property type="nucleotide sequence ID" value="NZ_RSCL01000012.1"/>
</dbReference>
<dbReference type="Gene3D" id="3.30.2310.20">
    <property type="entry name" value="RelE-like"/>
    <property type="match status" value="1"/>
</dbReference>
<evidence type="ECO:0000256" key="1">
    <source>
        <dbReference type="ARBA" id="ARBA00022649"/>
    </source>
</evidence>
<dbReference type="InterPro" id="IPR028344">
    <property type="entry name" value="ParE1/4"/>
</dbReference>
<gene>
    <name evidence="3" type="ORF">DSM106972_048770</name>
</gene>
<accession>A0A3S1CBI4</accession>
<keyword evidence="4" id="KW-1185">Reference proteome</keyword>
<dbReference type="AlphaFoldDB" id="A0A3S1CBI4"/>
<dbReference type="InterPro" id="IPR007712">
    <property type="entry name" value="RelE/ParE_toxin"/>
</dbReference>
<organism evidence="3 4">
    <name type="scientific">Dulcicalothrix desertica PCC 7102</name>
    <dbReference type="NCBI Taxonomy" id="232991"/>
    <lineage>
        <taxon>Bacteria</taxon>
        <taxon>Bacillati</taxon>
        <taxon>Cyanobacteriota</taxon>
        <taxon>Cyanophyceae</taxon>
        <taxon>Nostocales</taxon>
        <taxon>Calotrichaceae</taxon>
        <taxon>Dulcicalothrix</taxon>
    </lineage>
</organism>
<dbReference type="Proteomes" id="UP000271624">
    <property type="component" value="Unassembled WGS sequence"/>
</dbReference>
<evidence type="ECO:0000313" key="3">
    <source>
        <dbReference type="EMBL" id="RUT03963.1"/>
    </source>
</evidence>
<comment type="caution">
    <text evidence="3">The sequence shown here is derived from an EMBL/GenBank/DDBJ whole genome shotgun (WGS) entry which is preliminary data.</text>
</comment>
<dbReference type="PIRSF" id="PIRSF029218">
    <property type="entry name" value="ParE"/>
    <property type="match status" value="1"/>
</dbReference>
<dbReference type="OrthoDB" id="516834at2"/>
<sequence length="98" mass="11191">MAAYQLTNQAESEIEGIYEYSILNFGLQVAQNYVSGLHDCFTLLANNQSWGSDYGFIIPGLLRYEYRSHSIYYLPIEDGILIARILGNKQDPARHIMI</sequence>
<evidence type="ECO:0000256" key="2">
    <source>
        <dbReference type="PIRNR" id="PIRNR029218"/>
    </source>
</evidence>